<reference evidence="2" key="1">
    <citation type="journal article" date="2022" name="New Phytol.">
        <title>Phylogenomic structure and speciation in an emerging model: the Sphagnum magellanicum complex (Bryophyta).</title>
        <authorList>
            <person name="Shaw A.J."/>
            <person name="Piatkowski B."/>
            <person name="Duffy A.M."/>
            <person name="Aguero B."/>
            <person name="Imwattana K."/>
            <person name="Nieto-Lugilde M."/>
            <person name="Healey A."/>
            <person name="Weston D.J."/>
            <person name="Patel M.N."/>
            <person name="Schmutz J."/>
            <person name="Grimwood J."/>
            <person name="Yavitt J.B."/>
            <person name="Hassel K."/>
            <person name="Stenoien H.K."/>
            <person name="Flatberg K.I."/>
            <person name="Bickford C.P."/>
            <person name="Hicks K.A."/>
        </authorList>
    </citation>
    <scope>NUCLEOTIDE SEQUENCE [LARGE SCALE GENOMIC DNA]</scope>
</reference>
<proteinExistence type="predicted"/>
<gene>
    <name evidence="1" type="ORF">CY35_07G109200</name>
</gene>
<evidence type="ECO:0000313" key="1">
    <source>
        <dbReference type="EMBL" id="KAH9557903.1"/>
    </source>
</evidence>
<name>A0ACB8HNY2_9BRYO</name>
<comment type="caution">
    <text evidence="1">The sequence shown here is derived from an EMBL/GenBank/DDBJ whole genome shotgun (WGS) entry which is preliminary data.</text>
</comment>
<organism evidence="1 2">
    <name type="scientific">Sphagnum magellanicum</name>
    <dbReference type="NCBI Taxonomy" id="128215"/>
    <lineage>
        <taxon>Eukaryota</taxon>
        <taxon>Viridiplantae</taxon>
        <taxon>Streptophyta</taxon>
        <taxon>Embryophyta</taxon>
        <taxon>Bryophyta</taxon>
        <taxon>Sphagnophytina</taxon>
        <taxon>Sphagnopsida</taxon>
        <taxon>Sphagnales</taxon>
        <taxon>Sphagnaceae</taxon>
        <taxon>Sphagnum</taxon>
    </lineage>
</organism>
<accession>A0ACB8HNY2</accession>
<dbReference type="Proteomes" id="UP000828922">
    <property type="component" value="Linkage Group LG07"/>
</dbReference>
<evidence type="ECO:0000313" key="2">
    <source>
        <dbReference type="Proteomes" id="UP000828922"/>
    </source>
</evidence>
<protein>
    <submittedName>
        <fullName evidence="1">Uncharacterized protein</fullName>
    </submittedName>
</protein>
<sequence>MVKFLKALITVALCVKRSMLLLLRWWLSTCFLDKDLSQSLAARILDETGVYKNLFAGECTQRAGVSLPVYTTSRHGPGHLPVFKCTVRVAGLEFQGEAAKTKKAS</sequence>
<dbReference type="EMBL" id="CM038913">
    <property type="protein sequence ID" value="KAH9557903.1"/>
    <property type="molecule type" value="Genomic_DNA"/>
</dbReference>
<keyword evidence="2" id="KW-1185">Reference proteome</keyword>